<feature type="compositionally biased region" description="Basic and acidic residues" evidence="1">
    <location>
        <begin position="893"/>
        <end position="906"/>
    </location>
</feature>
<reference evidence="2" key="1">
    <citation type="submission" date="2016-02" db="EMBL/GenBank/DDBJ databases">
        <title>WGS assembly of Manihot esculenta.</title>
        <authorList>
            <person name="Bredeson J.V."/>
            <person name="Prochnik S.E."/>
            <person name="Lyons J.B."/>
            <person name="Schmutz J."/>
            <person name="Grimwood J."/>
            <person name="Vrebalov J."/>
            <person name="Bart R.S."/>
            <person name="Amuge T."/>
            <person name="Ferguson M.E."/>
            <person name="Green R."/>
            <person name="Putnam N."/>
            <person name="Stites J."/>
            <person name="Rounsley S."/>
            <person name="Rokhsar D.S."/>
        </authorList>
    </citation>
    <scope>NUCLEOTIDE SEQUENCE [LARGE SCALE GENOMIC DNA]</scope>
    <source>
        <tissue evidence="2">Leaf</tissue>
    </source>
</reference>
<feature type="region of interest" description="Disordered" evidence="1">
    <location>
        <begin position="1216"/>
        <end position="1264"/>
    </location>
</feature>
<feature type="region of interest" description="Disordered" evidence="1">
    <location>
        <begin position="451"/>
        <end position="474"/>
    </location>
</feature>
<feature type="compositionally biased region" description="Basic and acidic residues" evidence="1">
    <location>
        <begin position="1105"/>
        <end position="1114"/>
    </location>
</feature>
<feature type="compositionally biased region" description="Polar residues" evidence="1">
    <location>
        <begin position="1252"/>
        <end position="1264"/>
    </location>
</feature>
<gene>
    <name evidence="2" type="ORF">MANES_11G139900</name>
</gene>
<dbReference type="AlphaFoldDB" id="A0A2C9V2T1"/>
<organism evidence="2">
    <name type="scientific">Manihot esculenta</name>
    <name type="common">Cassava</name>
    <name type="synonym">Jatropha manihot</name>
    <dbReference type="NCBI Taxonomy" id="3983"/>
    <lineage>
        <taxon>Eukaryota</taxon>
        <taxon>Viridiplantae</taxon>
        <taxon>Streptophyta</taxon>
        <taxon>Embryophyta</taxon>
        <taxon>Tracheophyta</taxon>
        <taxon>Spermatophyta</taxon>
        <taxon>Magnoliopsida</taxon>
        <taxon>eudicotyledons</taxon>
        <taxon>Gunneridae</taxon>
        <taxon>Pentapetalae</taxon>
        <taxon>rosids</taxon>
        <taxon>fabids</taxon>
        <taxon>Malpighiales</taxon>
        <taxon>Euphorbiaceae</taxon>
        <taxon>Crotonoideae</taxon>
        <taxon>Manihoteae</taxon>
        <taxon>Manihot</taxon>
    </lineage>
</organism>
<protein>
    <submittedName>
        <fullName evidence="2">Uncharacterized protein</fullName>
    </submittedName>
</protein>
<proteinExistence type="predicted"/>
<name>A0A2C9V2T1_MANES</name>
<feature type="region of interest" description="Disordered" evidence="1">
    <location>
        <begin position="232"/>
        <end position="251"/>
    </location>
</feature>
<dbReference type="PANTHER" id="PTHR33737:SF2">
    <property type="entry name" value="OS12G0102700 PROTEIN"/>
    <property type="match status" value="1"/>
</dbReference>
<evidence type="ECO:0000256" key="1">
    <source>
        <dbReference type="SAM" id="MobiDB-lite"/>
    </source>
</evidence>
<evidence type="ECO:0000313" key="2">
    <source>
        <dbReference type="EMBL" id="OAY37932.1"/>
    </source>
</evidence>
<feature type="region of interest" description="Disordered" evidence="1">
    <location>
        <begin position="887"/>
        <end position="909"/>
    </location>
</feature>
<accession>A0A2C9V2T1</accession>
<feature type="region of interest" description="Disordered" evidence="1">
    <location>
        <begin position="490"/>
        <end position="531"/>
    </location>
</feature>
<dbReference type="STRING" id="3983.A0A2C9V2T1"/>
<sequence>METDLSLIEISGEDDSLLSIQHISPDAAAATDNSYFSCSPLLPIPRSTCSLHPPSQLLASPVVNAQKNIGLKDTSTNTKTVKNSAQSAPAGKSIIKSTAHQTRRNVVKVSGPVIDMSSKVQLPQGSQLNSSSEVVPVSVVPSVVCPAKGHDSNASKIAFSFSQIGCFNGGNMQSTQPQPAKPSGLRMPSPSLGFFGQSKSSGSHSLLQRSTQCNLPDSNIPNKSKVGAINSIHQKPPRPSRNIPSCSSTASSSSVNAALCGKIKPSKELNSIQKVTLQVQLNSESSTNCKRQPHDICGDADTQSLDLAEPYKILKISSVEHVAQQSNDNKLPFQNVPCEQLEQDDVRSVINACVGTRDTNGSGLEYPHSTSSHSLPMEVEGPEANNTAVNQSLDLAEPCKILKISSVEQMAQQSNDNKLPLQNVPCEQLEQDDVRSVINACVRTRDTNVSGLEYPHSTSSPSLPMEVEGPEANSTTVNQNVEDRQYNPTTKEHSFCSESQSAGGKNNWGGASSRVHEAKEQSPQQDELMKPDSCQTDFISNVESQRLNGVLFEHSRASEDINKHDSSKAADASLKVQECGATEYCQSHITYLESTKEGTTGINYLNRELHVGDAQILCVEGNMLVKSGKVSLSTLTVDNSNLIIDYPSAKSAEQAELLNPCLVTEPSSQYNSRPLSISCLLPGKGIEEDQEKDVLQSFESDESRTSACEGELGSSDVLFSTSPVNHDSGLDGAGKVACIHIENDLTASVNIEPVVENFRRDIELSGEANATAERMGKGDMIGAVITGGVKVNNFCSRITSQISSAILVEVSSRINDTNEHEFVLDKQLDSSTKNFTTITDLQPANEACYRESDSSILHNDCFNGMHDVKEESVDQFKLIASCAHEAEQGSQSREARDDNLSNDDNRSFGGISAVGGSVSEIPQSLHQCEIREAEHAGVDDMIKDRLIEDAVPQHLDNNLTVDSYNSNASTSLTVEKSSLMVDDISRQPKQCPELQNLDVMIEEVPSENNGLCSGDNLLLVNTVESQEEDTRENISGTVLEQCDSLPAASTSFDTDIQTNPVMHDAGFNMDNNSELPSMENIRWFADCKCRNELDNQAHPWNFDSSSKKNEDRKAVAGAVDTSDSNKTLDGSTRQDAEVNLVEGNNLPVEAEIAIYKGNGAVSSEVVKEATLSLKKSGNDKRQEALVIRPPQNAVPFSDEWLAAFEAAGEEILMMKGGAVQNSPQDKSLPEPGPWSPVKRKNNQGVGPFDCTKFTNSNIPSSNSN</sequence>
<dbReference type="PANTHER" id="PTHR33737">
    <property type="entry name" value="OS05G0121800 PROTEIN"/>
    <property type="match status" value="1"/>
</dbReference>
<feature type="region of interest" description="Disordered" evidence="1">
    <location>
        <begin position="1100"/>
        <end position="1130"/>
    </location>
</feature>
<dbReference type="GO" id="GO:0008017">
    <property type="term" value="F:microtubule binding"/>
    <property type="evidence" value="ECO:0007669"/>
    <property type="project" value="InterPro"/>
</dbReference>
<dbReference type="EMBL" id="CM004397">
    <property type="protein sequence ID" value="OAY37932.1"/>
    <property type="molecule type" value="Genomic_DNA"/>
</dbReference>
<feature type="compositionally biased region" description="Polar residues" evidence="1">
    <location>
        <begin position="1121"/>
        <end position="1130"/>
    </location>
</feature>
<dbReference type="InterPro" id="IPR045882">
    <property type="entry name" value="GPT1/2"/>
</dbReference>